<dbReference type="CDD" id="cd03392">
    <property type="entry name" value="PAP2_like_2"/>
    <property type="match status" value="1"/>
</dbReference>
<dbReference type="Proteomes" id="UP000704762">
    <property type="component" value="Unassembled WGS sequence"/>
</dbReference>
<feature type="compositionally biased region" description="Polar residues" evidence="1">
    <location>
        <begin position="1"/>
        <end position="10"/>
    </location>
</feature>
<dbReference type="PANTHER" id="PTHR14969">
    <property type="entry name" value="SPHINGOSINE-1-PHOSPHATE PHOSPHOHYDROLASE"/>
    <property type="match status" value="1"/>
</dbReference>
<dbReference type="Gene3D" id="1.20.144.10">
    <property type="entry name" value="Phosphatidic acid phosphatase type 2/haloperoxidase"/>
    <property type="match status" value="1"/>
</dbReference>
<feature type="domain" description="Phosphatidic acid phosphatase type 2/haloperoxidase" evidence="3">
    <location>
        <begin position="135"/>
        <end position="251"/>
    </location>
</feature>
<keyword evidence="2" id="KW-0812">Transmembrane</keyword>
<feature type="compositionally biased region" description="Basic and acidic residues" evidence="1">
    <location>
        <begin position="11"/>
        <end position="22"/>
    </location>
</feature>
<dbReference type="Pfam" id="PF01569">
    <property type="entry name" value="PAP2"/>
    <property type="match status" value="1"/>
</dbReference>
<feature type="region of interest" description="Disordered" evidence="1">
    <location>
        <begin position="1"/>
        <end position="29"/>
    </location>
</feature>
<organism evidence="4 5">
    <name type="scientific">Microlunatus panaciterrae</name>
    <dbReference type="NCBI Taxonomy" id="400768"/>
    <lineage>
        <taxon>Bacteria</taxon>
        <taxon>Bacillati</taxon>
        <taxon>Actinomycetota</taxon>
        <taxon>Actinomycetes</taxon>
        <taxon>Propionibacteriales</taxon>
        <taxon>Propionibacteriaceae</taxon>
        <taxon>Microlunatus</taxon>
    </lineage>
</organism>
<proteinExistence type="predicted"/>
<keyword evidence="2" id="KW-0472">Membrane</keyword>
<evidence type="ECO:0000313" key="4">
    <source>
        <dbReference type="EMBL" id="MBM7797709.1"/>
    </source>
</evidence>
<feature type="transmembrane region" description="Helical" evidence="2">
    <location>
        <begin position="178"/>
        <end position="197"/>
    </location>
</feature>
<feature type="transmembrane region" description="Helical" evidence="2">
    <location>
        <begin position="209"/>
        <end position="230"/>
    </location>
</feature>
<evidence type="ECO:0000256" key="1">
    <source>
        <dbReference type="SAM" id="MobiDB-lite"/>
    </source>
</evidence>
<dbReference type="SUPFAM" id="SSF48317">
    <property type="entry name" value="Acid phosphatase/Vanadium-dependent haloperoxidase"/>
    <property type="match status" value="1"/>
</dbReference>
<dbReference type="SMART" id="SM00014">
    <property type="entry name" value="acidPPc"/>
    <property type="match status" value="1"/>
</dbReference>
<dbReference type="GO" id="GO:0050380">
    <property type="term" value="F:undecaprenyl-diphosphatase activity"/>
    <property type="evidence" value="ECO:0007669"/>
    <property type="project" value="UniProtKB-EC"/>
</dbReference>
<keyword evidence="5" id="KW-1185">Reference proteome</keyword>
<sequence length="273" mass="29839">MTTPHPTTSGRPEKDGQLERRSGSSAADRSWRASLRSRLVEEHTHRAKVKRALWAAGVVLTISGLAWFFFVLWGVLSQAGPARVDEPVLSWMVAHRTAALTVFMSVVATVFGPVGMPLIVLGVLLLCLWKAEYLWRPLLLACAMTSGVLITQIITHLVGRHRPPSNLMLMGVDHTYSFPSGHAVGAGDFFLVGTYLIASRSWSLIRTTLAVLVGVLAISLVDVSRLYLGYHWTTDLAASAGISVAMLGIVILVDLWRPIRTKSEDLDRHSPAP</sequence>
<dbReference type="InterPro" id="IPR000326">
    <property type="entry name" value="PAP2/HPO"/>
</dbReference>
<dbReference type="EMBL" id="JAFBCF010000001">
    <property type="protein sequence ID" value="MBM7797709.1"/>
    <property type="molecule type" value="Genomic_DNA"/>
</dbReference>
<keyword evidence="4" id="KW-0378">Hydrolase</keyword>
<keyword evidence="2" id="KW-1133">Transmembrane helix</keyword>
<evidence type="ECO:0000313" key="5">
    <source>
        <dbReference type="Proteomes" id="UP000704762"/>
    </source>
</evidence>
<evidence type="ECO:0000259" key="3">
    <source>
        <dbReference type="SMART" id="SM00014"/>
    </source>
</evidence>
<feature type="transmembrane region" description="Helical" evidence="2">
    <location>
        <begin position="236"/>
        <end position="256"/>
    </location>
</feature>
<reference evidence="4 5" key="1">
    <citation type="submission" date="2021-01" db="EMBL/GenBank/DDBJ databases">
        <title>Sequencing the genomes of 1000 actinobacteria strains.</title>
        <authorList>
            <person name="Klenk H.-P."/>
        </authorList>
    </citation>
    <scope>NUCLEOTIDE SEQUENCE [LARGE SCALE GENOMIC DNA]</scope>
    <source>
        <strain evidence="4 5">DSM 18662</strain>
    </source>
</reference>
<dbReference type="PANTHER" id="PTHR14969:SF13">
    <property type="entry name" value="AT30094P"/>
    <property type="match status" value="1"/>
</dbReference>
<feature type="transmembrane region" description="Helical" evidence="2">
    <location>
        <begin position="96"/>
        <end position="126"/>
    </location>
</feature>
<dbReference type="InterPro" id="IPR036938">
    <property type="entry name" value="PAP2/HPO_sf"/>
</dbReference>
<evidence type="ECO:0000256" key="2">
    <source>
        <dbReference type="SAM" id="Phobius"/>
    </source>
</evidence>
<gene>
    <name evidence="4" type="ORF">JOE57_000630</name>
</gene>
<feature type="transmembrane region" description="Helical" evidence="2">
    <location>
        <begin position="52"/>
        <end position="76"/>
    </location>
</feature>
<feature type="transmembrane region" description="Helical" evidence="2">
    <location>
        <begin position="138"/>
        <end position="158"/>
    </location>
</feature>
<name>A0ABS2RFD2_9ACTN</name>
<dbReference type="EC" id="3.6.1.27" evidence="4"/>
<protein>
    <submittedName>
        <fullName evidence="4">Undecaprenyl-diphosphatase</fullName>
        <ecNumber evidence="4">3.6.1.27</ecNumber>
    </submittedName>
</protein>
<dbReference type="RefSeq" id="WP_204916354.1">
    <property type="nucleotide sequence ID" value="NZ_BAAAQP010000011.1"/>
</dbReference>
<comment type="caution">
    <text evidence="4">The sequence shown here is derived from an EMBL/GenBank/DDBJ whole genome shotgun (WGS) entry which is preliminary data.</text>
</comment>
<accession>A0ABS2RFD2</accession>